<dbReference type="Pfam" id="PF00389">
    <property type="entry name" value="2-Hacid_dh"/>
    <property type="match status" value="1"/>
</dbReference>
<dbReference type="Pfam" id="PF02826">
    <property type="entry name" value="2-Hacid_dh_C"/>
    <property type="match status" value="1"/>
</dbReference>
<evidence type="ECO:0000256" key="1">
    <source>
        <dbReference type="ARBA" id="ARBA00005854"/>
    </source>
</evidence>
<dbReference type="OrthoDB" id="9805416at2"/>
<reference evidence="7 8" key="1">
    <citation type="journal article" date="2014" name="PLoS ONE">
        <title>The first complete genome sequence of the class fimbriimonadia in the phylum armatimonadetes.</title>
        <authorList>
            <person name="Hu Z.Y."/>
            <person name="Wang Y.Z."/>
            <person name="Im W.T."/>
            <person name="Wang S.Y."/>
            <person name="Zhao G.P."/>
            <person name="Zheng H.J."/>
            <person name="Quan Z.X."/>
        </authorList>
    </citation>
    <scope>NUCLEOTIDE SEQUENCE [LARGE SCALE GENOMIC DNA]</scope>
    <source>
        <strain evidence="7">Gsoil 348</strain>
    </source>
</reference>
<protein>
    <submittedName>
        <fullName evidence="7">D-isomer specific 2-hydroxyacid dehydrogenase</fullName>
    </submittedName>
</protein>
<evidence type="ECO:0000259" key="6">
    <source>
        <dbReference type="Pfam" id="PF02826"/>
    </source>
</evidence>
<evidence type="ECO:0000259" key="5">
    <source>
        <dbReference type="Pfam" id="PF00389"/>
    </source>
</evidence>
<feature type="domain" description="D-isomer specific 2-hydroxyacid dehydrogenase NAD-binding" evidence="6">
    <location>
        <begin position="113"/>
        <end position="284"/>
    </location>
</feature>
<dbReference type="Gene3D" id="3.40.50.720">
    <property type="entry name" value="NAD(P)-binding Rossmann-like Domain"/>
    <property type="match status" value="2"/>
</dbReference>
<keyword evidence="2 4" id="KW-0560">Oxidoreductase</keyword>
<evidence type="ECO:0000313" key="7">
    <source>
        <dbReference type="EMBL" id="AIE86009.1"/>
    </source>
</evidence>
<evidence type="ECO:0000256" key="3">
    <source>
        <dbReference type="ARBA" id="ARBA00023027"/>
    </source>
</evidence>
<dbReference type="InterPro" id="IPR050857">
    <property type="entry name" value="D-2-hydroxyacid_DH"/>
</dbReference>
<evidence type="ECO:0000256" key="2">
    <source>
        <dbReference type="ARBA" id="ARBA00023002"/>
    </source>
</evidence>
<dbReference type="PANTHER" id="PTHR42789:SF1">
    <property type="entry name" value="D-ISOMER SPECIFIC 2-HYDROXYACID DEHYDROGENASE FAMILY PROTEIN (AFU_ORTHOLOGUE AFUA_6G10090)"/>
    <property type="match status" value="1"/>
</dbReference>
<dbReference type="HOGENOM" id="CLU_019796_1_3_0"/>
<keyword evidence="8" id="KW-1185">Reference proteome</keyword>
<dbReference type="Proteomes" id="UP000027982">
    <property type="component" value="Chromosome"/>
</dbReference>
<dbReference type="STRING" id="661478.OP10G_2641"/>
<evidence type="ECO:0000313" key="8">
    <source>
        <dbReference type="Proteomes" id="UP000027982"/>
    </source>
</evidence>
<dbReference type="EMBL" id="CP007139">
    <property type="protein sequence ID" value="AIE86009.1"/>
    <property type="molecule type" value="Genomic_DNA"/>
</dbReference>
<evidence type="ECO:0000256" key="4">
    <source>
        <dbReference type="RuleBase" id="RU003719"/>
    </source>
</evidence>
<dbReference type="PROSITE" id="PS00671">
    <property type="entry name" value="D_2_HYDROXYACID_DH_3"/>
    <property type="match status" value="1"/>
</dbReference>
<dbReference type="SUPFAM" id="SSF51735">
    <property type="entry name" value="NAD(P)-binding Rossmann-fold domains"/>
    <property type="match status" value="1"/>
</dbReference>
<dbReference type="PANTHER" id="PTHR42789">
    <property type="entry name" value="D-ISOMER SPECIFIC 2-HYDROXYACID DEHYDROGENASE FAMILY PROTEIN (AFU_ORTHOLOGUE AFUA_6G10090)"/>
    <property type="match status" value="1"/>
</dbReference>
<dbReference type="CDD" id="cd12172">
    <property type="entry name" value="PGDH_like_2"/>
    <property type="match status" value="1"/>
</dbReference>
<sequence>MAFKVLVTARAFWSSGEAANDLLVTAGCDVVRSATFGPLTESEVIAQLRGCDAVIASSDAYTEAVFAVHPGLKVVSRWGVGIDSVDLEAATQAGVIATNTPGAMVEAVADYTFGLLLATARRIVEGDRLMRSGGWDEMPGTLVYGKTLGLVGAGRIGQAVARRAAGFGMRVLAFDPPLQAGGGKVEIEFVDLDELLERSDFVCLHAPSLPETKGMFDAKRFAQMKRSAYFINTARGALVDETDLLAALETGRIAGAAIDVYQQEPLPADHPLRNAPRCVLSPHNSSNALESTATMSLMAAENVLAVMQGERPQHLCNPEVWDSPKRRV</sequence>
<accession>A0A068NWP4</accession>
<name>A0A068NWP4_FIMGI</name>
<keyword evidence="3" id="KW-0520">NAD</keyword>
<dbReference type="eggNOG" id="COG1052">
    <property type="taxonomic scope" value="Bacteria"/>
</dbReference>
<dbReference type="GO" id="GO:0016616">
    <property type="term" value="F:oxidoreductase activity, acting on the CH-OH group of donors, NAD or NADP as acceptor"/>
    <property type="evidence" value="ECO:0007669"/>
    <property type="project" value="InterPro"/>
</dbReference>
<organism evidence="7 8">
    <name type="scientific">Fimbriimonas ginsengisoli Gsoil 348</name>
    <dbReference type="NCBI Taxonomy" id="661478"/>
    <lineage>
        <taxon>Bacteria</taxon>
        <taxon>Bacillati</taxon>
        <taxon>Armatimonadota</taxon>
        <taxon>Fimbriimonadia</taxon>
        <taxon>Fimbriimonadales</taxon>
        <taxon>Fimbriimonadaceae</taxon>
        <taxon>Fimbriimonas</taxon>
    </lineage>
</organism>
<dbReference type="KEGG" id="fgi:OP10G_2641"/>
<dbReference type="InterPro" id="IPR036291">
    <property type="entry name" value="NAD(P)-bd_dom_sf"/>
</dbReference>
<comment type="similarity">
    <text evidence="1 4">Belongs to the D-isomer specific 2-hydroxyacid dehydrogenase family.</text>
</comment>
<dbReference type="InterPro" id="IPR006139">
    <property type="entry name" value="D-isomer_2_OHA_DH_cat_dom"/>
</dbReference>
<dbReference type="GO" id="GO:0051287">
    <property type="term" value="F:NAD binding"/>
    <property type="evidence" value="ECO:0007669"/>
    <property type="project" value="InterPro"/>
</dbReference>
<proteinExistence type="inferred from homology"/>
<feature type="domain" description="D-isomer specific 2-hydroxyacid dehydrogenase catalytic" evidence="5">
    <location>
        <begin position="34"/>
        <end position="316"/>
    </location>
</feature>
<dbReference type="InterPro" id="IPR029753">
    <property type="entry name" value="D-isomer_DH_CS"/>
</dbReference>
<dbReference type="FunFam" id="3.40.50.720:FF:000203">
    <property type="entry name" value="D-3-phosphoglycerate dehydrogenase (SerA)"/>
    <property type="match status" value="1"/>
</dbReference>
<dbReference type="PROSITE" id="PS00670">
    <property type="entry name" value="D_2_HYDROXYACID_DH_2"/>
    <property type="match status" value="1"/>
</dbReference>
<dbReference type="SUPFAM" id="SSF52283">
    <property type="entry name" value="Formate/glycerate dehydrogenase catalytic domain-like"/>
    <property type="match status" value="1"/>
</dbReference>
<dbReference type="InterPro" id="IPR006140">
    <property type="entry name" value="D-isomer_DH_NAD-bd"/>
</dbReference>
<gene>
    <name evidence="7" type="ORF">OP10G_2641</name>
</gene>
<dbReference type="RefSeq" id="WP_025225445.1">
    <property type="nucleotide sequence ID" value="NZ_CP007139.1"/>
</dbReference>
<dbReference type="AlphaFoldDB" id="A0A068NWP4"/>